<evidence type="ECO:0000256" key="5">
    <source>
        <dbReference type="ARBA" id="ARBA00023136"/>
    </source>
</evidence>
<gene>
    <name evidence="9" type="ORF">SAMN05444272_4472</name>
</gene>
<evidence type="ECO:0000313" key="9">
    <source>
        <dbReference type="EMBL" id="SHN17366.1"/>
    </source>
</evidence>
<keyword evidence="10" id="KW-1185">Reference proteome</keyword>
<dbReference type="OrthoDB" id="7366154at2"/>
<feature type="transmembrane region" description="Helical" evidence="7">
    <location>
        <begin position="27"/>
        <end position="52"/>
    </location>
</feature>
<dbReference type="InterPro" id="IPR007430">
    <property type="entry name" value="VirB8"/>
</dbReference>
<evidence type="ECO:0000256" key="7">
    <source>
        <dbReference type="SAM" id="Phobius"/>
    </source>
</evidence>
<dbReference type="InterPro" id="IPR026264">
    <property type="entry name" value="VirB8/PtlE"/>
</dbReference>
<accession>A0A1M7PJT1</accession>
<dbReference type="AlphaFoldDB" id="A0A1M7PJT1"/>
<dbReference type="CDD" id="cd16424">
    <property type="entry name" value="VirB8"/>
    <property type="match status" value="1"/>
</dbReference>
<evidence type="ECO:0000256" key="3">
    <source>
        <dbReference type="ARBA" id="ARBA00022692"/>
    </source>
</evidence>
<keyword evidence="4 7" id="KW-1133">Transmembrane helix</keyword>
<dbReference type="STRING" id="735517.SAMN05444272_4472"/>
<comment type="subcellular location">
    <subcellularLocation>
        <location evidence="6">Endomembrane system</location>
        <topology evidence="6">Single-pass membrane protein</topology>
    </subcellularLocation>
</comment>
<evidence type="ECO:0000256" key="1">
    <source>
        <dbReference type="ARBA" id="ARBA00011070"/>
    </source>
</evidence>
<evidence type="ECO:0000256" key="4">
    <source>
        <dbReference type="ARBA" id="ARBA00022989"/>
    </source>
</evidence>
<dbReference type="EMBL" id="FRBW01000008">
    <property type="protein sequence ID" value="SHN17366.1"/>
    <property type="molecule type" value="Genomic_DNA"/>
</dbReference>
<dbReference type="SUPFAM" id="SSF54427">
    <property type="entry name" value="NTF2-like"/>
    <property type="match status" value="1"/>
</dbReference>
<keyword evidence="5 7" id="KW-0472">Membrane</keyword>
<dbReference type="GO" id="GO:0012505">
    <property type="term" value="C:endomembrane system"/>
    <property type="evidence" value="ECO:0007669"/>
    <property type="project" value="UniProtKB-SubCell"/>
</dbReference>
<dbReference type="Proteomes" id="UP000186002">
    <property type="component" value="Unassembled WGS sequence"/>
</dbReference>
<evidence type="ECO:0000256" key="2">
    <source>
        <dbReference type="ARBA" id="ARBA00014420"/>
    </source>
</evidence>
<evidence type="ECO:0000313" key="10">
    <source>
        <dbReference type="Proteomes" id="UP000186002"/>
    </source>
</evidence>
<evidence type="ECO:0000259" key="8">
    <source>
        <dbReference type="Pfam" id="PF04335"/>
    </source>
</evidence>
<proteinExistence type="inferred from homology"/>
<sequence length="226" mass="25788">MLQKTPSEVALSFEEEVFFSLRRQRNIWAIVAILCLILAISCIGFVAMLLPLKEVQPYLVMVDRTTGEAERLARVEPLSLSEQEAVIQAELVRYVTDRETYDVADNATRIPDVLTRSKDQAAESLRALWNSGNKDYPPSIYEDRNRLKVTIVSMSLLQSNQAQVRFRKSLEESGMPDVERDFVATVRFVFEPKVERNLQAVWANPLGFKVSNYRVDAETLTNRGTK</sequence>
<reference evidence="9 10" key="1">
    <citation type="submission" date="2016-11" db="EMBL/GenBank/DDBJ databases">
        <authorList>
            <person name="Jaros S."/>
            <person name="Januszkiewicz K."/>
            <person name="Wedrychowicz H."/>
        </authorList>
    </citation>
    <scope>NUCLEOTIDE SEQUENCE [LARGE SCALE GENOMIC DNA]</scope>
    <source>
        <strain evidence="9 10">DSM 22153</strain>
    </source>
</reference>
<dbReference type="GO" id="GO:0030255">
    <property type="term" value="P:protein secretion by the type IV secretion system"/>
    <property type="evidence" value="ECO:0007669"/>
    <property type="project" value="InterPro"/>
</dbReference>
<dbReference type="InterPro" id="IPR032710">
    <property type="entry name" value="NTF2-like_dom_sf"/>
</dbReference>
<feature type="domain" description="Bacterial virulence protein VirB8" evidence="8">
    <location>
        <begin position="11"/>
        <end position="218"/>
    </location>
</feature>
<evidence type="ECO:0000256" key="6">
    <source>
        <dbReference type="ARBA" id="ARBA00037847"/>
    </source>
</evidence>
<organism evidence="9 10">
    <name type="scientific">Roseibium suaedae</name>
    <dbReference type="NCBI Taxonomy" id="735517"/>
    <lineage>
        <taxon>Bacteria</taxon>
        <taxon>Pseudomonadati</taxon>
        <taxon>Pseudomonadota</taxon>
        <taxon>Alphaproteobacteria</taxon>
        <taxon>Hyphomicrobiales</taxon>
        <taxon>Stappiaceae</taxon>
        <taxon>Roseibium</taxon>
    </lineage>
</organism>
<comment type="similarity">
    <text evidence="1">Belongs to the virB8 family.</text>
</comment>
<protein>
    <recommendedName>
        <fullName evidence="2">Type IV secretion system protein virB8</fullName>
    </recommendedName>
</protein>
<dbReference type="PIRSF" id="PIRSF003299">
    <property type="entry name" value="VirB8_PtlE"/>
    <property type="match status" value="1"/>
</dbReference>
<dbReference type="GO" id="GO:0016020">
    <property type="term" value="C:membrane"/>
    <property type="evidence" value="ECO:0007669"/>
    <property type="project" value="InterPro"/>
</dbReference>
<dbReference type="RefSeq" id="WP_073015582.1">
    <property type="nucleotide sequence ID" value="NZ_FRBW01000008.1"/>
</dbReference>
<dbReference type="Pfam" id="PF04335">
    <property type="entry name" value="VirB8"/>
    <property type="match status" value="1"/>
</dbReference>
<dbReference type="Gene3D" id="3.10.450.230">
    <property type="entry name" value="VirB8 protein"/>
    <property type="match status" value="1"/>
</dbReference>
<name>A0A1M7PJT1_9HYPH</name>
<keyword evidence="3 7" id="KW-0812">Transmembrane</keyword>